<dbReference type="KEGG" id="mro:MROS_0103"/>
<evidence type="ECO:0000313" key="1">
    <source>
        <dbReference type="EMBL" id="AFN73347.1"/>
    </source>
</evidence>
<reference evidence="1 2" key="1">
    <citation type="journal article" date="2013" name="PLoS ONE">
        <title>Genomic analysis of Melioribacter roseus, facultatively anaerobic organotrophic bacterium representing a novel deep lineage within Bacteriodetes/Chlorobi group.</title>
        <authorList>
            <person name="Kadnikov V.V."/>
            <person name="Mardanov A.V."/>
            <person name="Podosokorskaya O.A."/>
            <person name="Gavrilov S.N."/>
            <person name="Kublanov I.V."/>
            <person name="Beletsky A.V."/>
            <person name="Bonch-Osmolovskaya E.A."/>
            <person name="Ravin N.V."/>
        </authorList>
    </citation>
    <scope>NUCLEOTIDE SEQUENCE [LARGE SCALE GENOMIC DNA]</scope>
    <source>
        <strain evidence="2">JCM 17771 / P3M-2</strain>
    </source>
</reference>
<gene>
    <name evidence="1" type="ordered locus">MROS_0103</name>
</gene>
<dbReference type="STRING" id="1191523.MROS_0103"/>
<dbReference type="HOGENOM" id="CLU_2330478_0_0_10"/>
<evidence type="ECO:0000313" key="2">
    <source>
        <dbReference type="Proteomes" id="UP000009011"/>
    </source>
</evidence>
<sequence>MSGINIKKLIELIVTEVINELDKRGYEITFVDNKDNENKNDSYEIDMREFKTPVLTENMLTQAGNNFSRIVIPKGTVITPGAKEFINKKRIKIIYKQI</sequence>
<accession>I6YS18</accession>
<dbReference type="AlphaFoldDB" id="I6YS18"/>
<name>I6YS18_MELRP</name>
<dbReference type="EMBL" id="CP003557">
    <property type="protein sequence ID" value="AFN73347.1"/>
    <property type="molecule type" value="Genomic_DNA"/>
</dbReference>
<dbReference type="RefSeq" id="WP_014854784.1">
    <property type="nucleotide sequence ID" value="NC_018178.1"/>
</dbReference>
<keyword evidence="2" id="KW-1185">Reference proteome</keyword>
<dbReference type="Proteomes" id="UP000009011">
    <property type="component" value="Chromosome"/>
</dbReference>
<proteinExistence type="predicted"/>
<protein>
    <submittedName>
        <fullName evidence="1">Uncharacterized protein</fullName>
    </submittedName>
</protein>
<dbReference type="eggNOG" id="COG4812">
    <property type="taxonomic scope" value="Bacteria"/>
</dbReference>
<organism evidence="1 2">
    <name type="scientific">Melioribacter roseus (strain DSM 23840 / JCM 17771 / VKM B-2668 / P3M-2)</name>
    <dbReference type="NCBI Taxonomy" id="1191523"/>
    <lineage>
        <taxon>Bacteria</taxon>
        <taxon>Pseudomonadati</taxon>
        <taxon>Ignavibacteriota</taxon>
        <taxon>Ignavibacteria</taxon>
        <taxon>Ignavibacteriales</taxon>
        <taxon>Melioribacteraceae</taxon>
        <taxon>Melioribacter</taxon>
    </lineage>
</organism>